<reference evidence="7" key="1">
    <citation type="journal article" date="2014" name="Int. J. Syst. Evol. Microbiol.">
        <title>Complete genome of a new Firmicutes species belonging to the dominant human colonic microbiota ('Ruminococcus bicirculans') reveals two chromosomes and a selective capacity to utilize plant glucans.</title>
        <authorList>
            <consortium name="NISC Comparative Sequencing Program"/>
            <person name="Wegmann U."/>
            <person name="Louis P."/>
            <person name="Goesmann A."/>
            <person name="Henrissat B."/>
            <person name="Duncan S.H."/>
            <person name="Flint H.J."/>
        </authorList>
    </citation>
    <scope>NUCLEOTIDE SEQUENCE</scope>
    <source>
        <strain evidence="7">NBRC 108216</strain>
    </source>
</reference>
<evidence type="ECO:0000313" key="7">
    <source>
        <dbReference type="EMBL" id="GLQ20558.1"/>
    </source>
</evidence>
<proteinExistence type="inferred from homology"/>
<evidence type="ECO:0000256" key="3">
    <source>
        <dbReference type="ARBA" id="ARBA00022603"/>
    </source>
</evidence>
<dbReference type="RefSeq" id="WP_284371271.1">
    <property type="nucleotide sequence ID" value="NZ_BSNJ01000003.1"/>
</dbReference>
<dbReference type="HAMAP" id="MF_00074">
    <property type="entry name" value="16SrRNA_methyltr_G"/>
    <property type="match status" value="1"/>
</dbReference>
<dbReference type="InterPro" id="IPR003682">
    <property type="entry name" value="rRNA_ssu_MeTfrase_G"/>
</dbReference>
<dbReference type="PANTHER" id="PTHR31760:SF0">
    <property type="entry name" value="S-ADENOSYL-L-METHIONINE-DEPENDENT METHYLTRANSFERASES SUPERFAMILY PROTEIN"/>
    <property type="match status" value="1"/>
</dbReference>
<keyword evidence="2 6" id="KW-0698">rRNA processing</keyword>
<feature type="binding site" evidence="6">
    <location>
        <position position="140"/>
    </location>
    <ligand>
        <name>S-adenosyl-L-methionine</name>
        <dbReference type="ChEBI" id="CHEBI:59789"/>
    </ligand>
</feature>
<evidence type="ECO:0000256" key="6">
    <source>
        <dbReference type="HAMAP-Rule" id="MF_00074"/>
    </source>
</evidence>
<keyword evidence="4 6" id="KW-0808">Transferase</keyword>
<evidence type="ECO:0000256" key="4">
    <source>
        <dbReference type="ARBA" id="ARBA00022679"/>
    </source>
</evidence>
<dbReference type="GO" id="GO:0008168">
    <property type="term" value="F:methyltransferase activity"/>
    <property type="evidence" value="ECO:0007669"/>
    <property type="project" value="UniProtKB-KW"/>
</dbReference>
<name>A0ABQ5V185_9PROT</name>
<comment type="similarity">
    <text evidence="6">Belongs to the methyltransferase superfamily. RNA methyltransferase RsmG family.</text>
</comment>
<evidence type="ECO:0000256" key="2">
    <source>
        <dbReference type="ARBA" id="ARBA00022552"/>
    </source>
</evidence>
<dbReference type="Gene3D" id="3.40.50.150">
    <property type="entry name" value="Vaccinia Virus protein VP39"/>
    <property type="match status" value="1"/>
</dbReference>
<keyword evidence="1 6" id="KW-0963">Cytoplasm</keyword>
<reference evidence="7" key="2">
    <citation type="submission" date="2023-01" db="EMBL/GenBank/DDBJ databases">
        <title>Draft genome sequence of Algimonas porphyrae strain NBRC 108216.</title>
        <authorList>
            <person name="Sun Q."/>
            <person name="Mori K."/>
        </authorList>
    </citation>
    <scope>NUCLEOTIDE SEQUENCE</scope>
    <source>
        <strain evidence="7">NBRC 108216</strain>
    </source>
</reference>
<dbReference type="EC" id="2.1.1.170" evidence="6"/>
<gene>
    <name evidence="6 7" type="primary">rsmG</name>
    <name evidence="7" type="ORF">GCM10007854_15130</name>
</gene>
<dbReference type="GO" id="GO:0032259">
    <property type="term" value="P:methylation"/>
    <property type="evidence" value="ECO:0007669"/>
    <property type="project" value="UniProtKB-KW"/>
</dbReference>
<accession>A0ABQ5V185</accession>
<feature type="binding site" evidence="6">
    <location>
        <position position="77"/>
    </location>
    <ligand>
        <name>S-adenosyl-L-methionine</name>
        <dbReference type="ChEBI" id="CHEBI:59789"/>
    </ligand>
</feature>
<dbReference type="Pfam" id="PF02527">
    <property type="entry name" value="GidB"/>
    <property type="match status" value="1"/>
</dbReference>
<comment type="catalytic activity">
    <reaction evidence="6">
        <text>guanosine(527) in 16S rRNA + S-adenosyl-L-methionine = N(7)-methylguanosine(527) in 16S rRNA + S-adenosyl-L-homocysteine</text>
        <dbReference type="Rhea" id="RHEA:42732"/>
        <dbReference type="Rhea" id="RHEA-COMP:10209"/>
        <dbReference type="Rhea" id="RHEA-COMP:10210"/>
        <dbReference type="ChEBI" id="CHEBI:57856"/>
        <dbReference type="ChEBI" id="CHEBI:59789"/>
        <dbReference type="ChEBI" id="CHEBI:74269"/>
        <dbReference type="ChEBI" id="CHEBI:74480"/>
        <dbReference type="EC" id="2.1.1.170"/>
    </reaction>
</comment>
<comment type="function">
    <text evidence="6">Specifically methylates the N7 position of guanine in position 527 of 16S rRNA.</text>
</comment>
<organism evidence="7 8">
    <name type="scientific">Algimonas porphyrae</name>
    <dbReference type="NCBI Taxonomy" id="1128113"/>
    <lineage>
        <taxon>Bacteria</taxon>
        <taxon>Pseudomonadati</taxon>
        <taxon>Pseudomonadota</taxon>
        <taxon>Alphaproteobacteria</taxon>
        <taxon>Maricaulales</taxon>
        <taxon>Robiginitomaculaceae</taxon>
        <taxon>Algimonas</taxon>
    </lineage>
</organism>
<protein>
    <recommendedName>
        <fullName evidence="6">Ribosomal RNA small subunit methyltransferase G</fullName>
        <ecNumber evidence="6">2.1.1.170</ecNumber>
    </recommendedName>
    <alternativeName>
        <fullName evidence="6">16S rRNA 7-methylguanosine methyltransferase</fullName>
        <shortName evidence="6">16S rRNA m7G methyltransferase</shortName>
    </alternativeName>
</protein>
<evidence type="ECO:0000313" key="8">
    <source>
        <dbReference type="Proteomes" id="UP001161390"/>
    </source>
</evidence>
<evidence type="ECO:0000256" key="5">
    <source>
        <dbReference type="ARBA" id="ARBA00022691"/>
    </source>
</evidence>
<evidence type="ECO:0000256" key="1">
    <source>
        <dbReference type="ARBA" id="ARBA00022490"/>
    </source>
</evidence>
<sequence length="207" mass="22816">MTNATSFANRAPIHPASLADYQRWEQLLRKWNARINLVAPDSLDHFWNRHALDSAQILPLVTERDRTIVDFGSGAGFPALALAIDAKHQNADRHIHMIESVGKKASFLKSVSRETALPATIHAARIEALPSLQADLITARAFAPLGRILPLAMHHLGPDGRILLLKGANVAHEIKDAQLDWSFDTKLQPSMTEGGGQILLINELKPR</sequence>
<dbReference type="InterPro" id="IPR029063">
    <property type="entry name" value="SAM-dependent_MTases_sf"/>
</dbReference>
<dbReference type="EMBL" id="BSNJ01000003">
    <property type="protein sequence ID" value="GLQ20558.1"/>
    <property type="molecule type" value="Genomic_DNA"/>
</dbReference>
<keyword evidence="8" id="KW-1185">Reference proteome</keyword>
<dbReference type="PANTHER" id="PTHR31760">
    <property type="entry name" value="S-ADENOSYL-L-METHIONINE-DEPENDENT METHYLTRANSFERASES SUPERFAMILY PROTEIN"/>
    <property type="match status" value="1"/>
</dbReference>
<comment type="subcellular location">
    <subcellularLocation>
        <location evidence="6">Cytoplasm</location>
    </subcellularLocation>
</comment>
<dbReference type="Proteomes" id="UP001161390">
    <property type="component" value="Unassembled WGS sequence"/>
</dbReference>
<keyword evidence="5 6" id="KW-0949">S-adenosyl-L-methionine</keyword>
<feature type="binding site" evidence="6">
    <location>
        <begin position="126"/>
        <end position="127"/>
    </location>
    <ligand>
        <name>S-adenosyl-L-methionine</name>
        <dbReference type="ChEBI" id="CHEBI:59789"/>
    </ligand>
</feature>
<dbReference type="SUPFAM" id="SSF53335">
    <property type="entry name" value="S-adenosyl-L-methionine-dependent methyltransferases"/>
    <property type="match status" value="1"/>
</dbReference>
<feature type="binding site" evidence="6">
    <location>
        <position position="72"/>
    </location>
    <ligand>
        <name>S-adenosyl-L-methionine</name>
        <dbReference type="ChEBI" id="CHEBI:59789"/>
    </ligand>
</feature>
<comment type="caution">
    <text evidence="7">The sequence shown here is derived from an EMBL/GenBank/DDBJ whole genome shotgun (WGS) entry which is preliminary data.</text>
</comment>
<dbReference type="NCBIfam" id="TIGR00138">
    <property type="entry name" value="rsmG_gidB"/>
    <property type="match status" value="1"/>
</dbReference>
<comment type="caution">
    <text evidence="6">Lacks conserved residue(s) required for the propagation of feature annotation.</text>
</comment>
<keyword evidence="3 6" id="KW-0489">Methyltransferase</keyword>